<dbReference type="OrthoDB" id="1433466at2759"/>
<organism evidence="2 3">
    <name type="scientific">Coffea canephora</name>
    <name type="common">Robusta coffee</name>
    <dbReference type="NCBI Taxonomy" id="49390"/>
    <lineage>
        <taxon>Eukaryota</taxon>
        <taxon>Viridiplantae</taxon>
        <taxon>Streptophyta</taxon>
        <taxon>Embryophyta</taxon>
        <taxon>Tracheophyta</taxon>
        <taxon>Spermatophyta</taxon>
        <taxon>Magnoliopsida</taxon>
        <taxon>eudicotyledons</taxon>
        <taxon>Gunneridae</taxon>
        <taxon>Pentapetalae</taxon>
        <taxon>asterids</taxon>
        <taxon>lamiids</taxon>
        <taxon>Gentianales</taxon>
        <taxon>Rubiaceae</taxon>
        <taxon>Ixoroideae</taxon>
        <taxon>Gardenieae complex</taxon>
        <taxon>Bertiereae - Coffeeae clade</taxon>
        <taxon>Coffeeae</taxon>
        <taxon>Coffea</taxon>
    </lineage>
</organism>
<dbReference type="Proteomes" id="UP000295252">
    <property type="component" value="Chromosome IV"/>
</dbReference>
<dbReference type="PANTHER" id="PTHR31210">
    <property type="entry name" value="OS06G0731900 PROTEIN"/>
    <property type="match status" value="1"/>
</dbReference>
<evidence type="ECO:0000313" key="2">
    <source>
        <dbReference type="EMBL" id="CDO97642.1"/>
    </source>
</evidence>
<keyword evidence="1" id="KW-0732">Signal</keyword>
<feature type="signal peptide" evidence="1">
    <location>
        <begin position="1"/>
        <end position="18"/>
    </location>
</feature>
<dbReference type="STRING" id="49390.A0A068TNR7"/>
<gene>
    <name evidence="2" type="ORF">GSCOC_T00015042001</name>
</gene>
<dbReference type="AlphaFoldDB" id="A0A068TNR7"/>
<reference evidence="3" key="1">
    <citation type="journal article" date="2014" name="Science">
        <title>The coffee genome provides insight into the convergent evolution of caffeine biosynthesis.</title>
        <authorList>
            <person name="Denoeud F."/>
            <person name="Carretero-Paulet L."/>
            <person name="Dereeper A."/>
            <person name="Droc G."/>
            <person name="Guyot R."/>
            <person name="Pietrella M."/>
            <person name="Zheng C."/>
            <person name="Alberti A."/>
            <person name="Anthony F."/>
            <person name="Aprea G."/>
            <person name="Aury J.M."/>
            <person name="Bento P."/>
            <person name="Bernard M."/>
            <person name="Bocs S."/>
            <person name="Campa C."/>
            <person name="Cenci A."/>
            <person name="Combes M.C."/>
            <person name="Crouzillat D."/>
            <person name="Da Silva C."/>
            <person name="Daddiego L."/>
            <person name="De Bellis F."/>
            <person name="Dussert S."/>
            <person name="Garsmeur O."/>
            <person name="Gayraud T."/>
            <person name="Guignon V."/>
            <person name="Jahn K."/>
            <person name="Jamilloux V."/>
            <person name="Joet T."/>
            <person name="Labadie K."/>
            <person name="Lan T."/>
            <person name="Leclercq J."/>
            <person name="Lepelley M."/>
            <person name="Leroy T."/>
            <person name="Li L.T."/>
            <person name="Librado P."/>
            <person name="Lopez L."/>
            <person name="Munoz A."/>
            <person name="Noel B."/>
            <person name="Pallavicini A."/>
            <person name="Perrotta G."/>
            <person name="Poncet V."/>
            <person name="Pot D."/>
            <person name="Priyono X."/>
            <person name="Rigoreau M."/>
            <person name="Rouard M."/>
            <person name="Rozas J."/>
            <person name="Tranchant-Dubreuil C."/>
            <person name="VanBuren R."/>
            <person name="Zhang Q."/>
            <person name="Andrade A.C."/>
            <person name="Argout X."/>
            <person name="Bertrand B."/>
            <person name="de Kochko A."/>
            <person name="Graziosi G."/>
            <person name="Henry R.J."/>
            <person name="Jayarama X."/>
            <person name="Ming R."/>
            <person name="Nagai C."/>
            <person name="Rounsley S."/>
            <person name="Sankoff D."/>
            <person name="Giuliano G."/>
            <person name="Albert V.A."/>
            <person name="Wincker P."/>
            <person name="Lashermes P."/>
        </authorList>
    </citation>
    <scope>NUCLEOTIDE SEQUENCE [LARGE SCALE GENOMIC DNA]</scope>
    <source>
        <strain evidence="3">cv. DH200-94</strain>
    </source>
</reference>
<dbReference type="InParanoid" id="A0A068TNR7"/>
<sequence length="127" mass="14418">MLLTCLHCFLVMIICCFCATMYQGDRTRKVGVVDSEYIVHMGLPTLGGVLGGHKLTDESPESSTQTENLAGSDTLATSVLNEFDNRSAVRRQSYIEMRIFRRRWNKAVKADQCWVDPYNNQVEQTVH</sequence>
<dbReference type="PANTHER" id="PTHR31210:SF11">
    <property type="entry name" value="KETOGLUTARATE REDUCTASE TRANS-SPLICING-LIKE PROTEIN, PUTATIVE (DUF707)-RELATED"/>
    <property type="match status" value="1"/>
</dbReference>
<proteinExistence type="predicted"/>
<keyword evidence="3" id="KW-1185">Reference proteome</keyword>
<accession>A0A068TNR7</accession>
<dbReference type="EMBL" id="HG739085">
    <property type="protein sequence ID" value="CDO97642.1"/>
    <property type="molecule type" value="Genomic_DNA"/>
</dbReference>
<feature type="chain" id="PRO_5001654058" evidence="1">
    <location>
        <begin position="19"/>
        <end position="127"/>
    </location>
</feature>
<dbReference type="PhylomeDB" id="A0A068TNR7"/>
<evidence type="ECO:0000256" key="1">
    <source>
        <dbReference type="SAM" id="SignalP"/>
    </source>
</evidence>
<evidence type="ECO:0000313" key="3">
    <source>
        <dbReference type="Proteomes" id="UP000295252"/>
    </source>
</evidence>
<protein>
    <submittedName>
        <fullName evidence="2">Uncharacterized protein</fullName>
    </submittedName>
</protein>
<dbReference type="InterPro" id="IPR007877">
    <property type="entry name" value="DUF707"/>
</dbReference>
<dbReference type="Gramene" id="CDO97642">
    <property type="protein sequence ID" value="CDO97642"/>
    <property type="gene ID" value="GSCOC_T00015042001"/>
</dbReference>
<dbReference type="OMA" id="IEMRIFR"/>
<dbReference type="Pfam" id="PF05212">
    <property type="entry name" value="DUF707"/>
    <property type="match status" value="1"/>
</dbReference>
<name>A0A068TNR7_COFCA</name>